<feature type="domain" description="DNA-directed RNA polymerase RBP11-like dimerisation" evidence="3">
    <location>
        <begin position="9"/>
        <end position="89"/>
    </location>
</feature>
<keyword evidence="5" id="KW-1185">Reference proteome</keyword>
<dbReference type="InterPro" id="IPR036603">
    <property type="entry name" value="RBP11-like"/>
</dbReference>
<dbReference type="Pfam" id="PF13656">
    <property type="entry name" value="RNA_pol_L_2"/>
    <property type="match status" value="1"/>
</dbReference>
<dbReference type="Proteomes" id="UP000054524">
    <property type="component" value="Unassembled WGS sequence"/>
</dbReference>
<dbReference type="SUPFAM" id="SSF55257">
    <property type="entry name" value="RBP11-like subunits of RNA polymerase"/>
    <property type="match status" value="1"/>
</dbReference>
<protein>
    <recommendedName>
        <fullName evidence="3">DNA-directed RNA polymerase RBP11-like dimerisation domain-containing protein</fullName>
    </recommendedName>
</protein>
<evidence type="ECO:0000259" key="3">
    <source>
        <dbReference type="Pfam" id="PF13656"/>
    </source>
</evidence>
<dbReference type="OrthoDB" id="510325at2759"/>
<dbReference type="HOGENOM" id="CLU_090381_4_2_1"/>
<reference evidence="4 5" key="1">
    <citation type="journal article" date="2014" name="Genome Announc.">
        <title>Genome Sequence of the Microsporidian Species Nematocida sp1 Strain ERTm6 (ATCC PRA-372).</title>
        <authorList>
            <person name="Bakowski M.A."/>
            <person name="Priest M."/>
            <person name="Young S."/>
            <person name="Cuomo C.A."/>
            <person name="Troemel E.R."/>
        </authorList>
    </citation>
    <scope>NUCLEOTIDE SEQUENCE [LARGE SCALE GENOMIC DNA]</scope>
    <source>
        <strain evidence="4 5">ERTm6</strain>
    </source>
</reference>
<keyword evidence="2" id="KW-0804">Transcription</keyword>
<dbReference type="GO" id="GO:0055029">
    <property type="term" value="C:nuclear DNA-directed RNA polymerase complex"/>
    <property type="evidence" value="ECO:0007669"/>
    <property type="project" value="UniProtKB-ARBA"/>
</dbReference>
<keyword evidence="1" id="KW-0240">DNA-directed RNA polymerase</keyword>
<organism evidence="4 5">
    <name type="scientific">Nematocida ausubeli (strain ATCC PRA-371 / ERTm2)</name>
    <name type="common">Nematode killer fungus</name>
    <dbReference type="NCBI Taxonomy" id="1913371"/>
    <lineage>
        <taxon>Eukaryota</taxon>
        <taxon>Fungi</taxon>
        <taxon>Fungi incertae sedis</taxon>
        <taxon>Microsporidia</taxon>
        <taxon>Nematocida</taxon>
    </lineage>
</organism>
<dbReference type="RefSeq" id="XP_052904249.1">
    <property type="nucleotide sequence ID" value="XM_053049299.1"/>
</dbReference>
<evidence type="ECO:0000256" key="1">
    <source>
        <dbReference type="ARBA" id="ARBA00022478"/>
    </source>
</evidence>
<evidence type="ECO:0000313" key="5">
    <source>
        <dbReference type="Proteomes" id="UP000054524"/>
    </source>
</evidence>
<dbReference type="EMBL" id="AKIJ01000004">
    <property type="protein sequence ID" value="KFG25694.1"/>
    <property type="molecule type" value="Genomic_DNA"/>
</dbReference>
<evidence type="ECO:0000256" key="2">
    <source>
        <dbReference type="ARBA" id="ARBA00023163"/>
    </source>
</evidence>
<name>A0A086J0M6_NEMA1</name>
<dbReference type="AlphaFoldDB" id="A0A086J0M6"/>
<dbReference type="GO" id="GO:0046983">
    <property type="term" value="F:protein dimerization activity"/>
    <property type="evidence" value="ECO:0007669"/>
    <property type="project" value="InterPro"/>
</dbReference>
<proteinExistence type="predicted"/>
<evidence type="ECO:0000313" key="4">
    <source>
        <dbReference type="EMBL" id="KFG25694.1"/>
    </source>
</evidence>
<dbReference type="GeneID" id="77676646"/>
<comment type="caution">
    <text evidence="4">The sequence shown here is derived from an EMBL/GenBank/DDBJ whole genome shotgun (WGS) entry which is preliminary data.</text>
</comment>
<accession>A0A086J0M6</accession>
<gene>
    <name evidence="4" type="ORF">NESG_01673</name>
</gene>
<sequence>MEVHVKDSYTIEILKANHTILNVVRWSISEFEAESEIELIGYTIPHPMEERAILKIQLKNEKEQTEAAILSILQRGISFAEKLFKTLEEKIDAAV</sequence>
<dbReference type="GO" id="GO:0006351">
    <property type="term" value="P:DNA-templated transcription"/>
    <property type="evidence" value="ECO:0007669"/>
    <property type="project" value="InterPro"/>
</dbReference>
<dbReference type="InterPro" id="IPR009025">
    <property type="entry name" value="RBP11-like_dimer"/>
</dbReference>
<dbReference type="Gene3D" id="3.30.1360.10">
    <property type="entry name" value="RNA polymerase, RBP11-like subunit"/>
    <property type="match status" value="1"/>
</dbReference>